<dbReference type="InterPro" id="IPR009057">
    <property type="entry name" value="Homeodomain-like_sf"/>
</dbReference>
<dbReference type="PANTHER" id="PTHR30055">
    <property type="entry name" value="HTH-TYPE TRANSCRIPTIONAL REGULATOR RUTR"/>
    <property type="match status" value="1"/>
</dbReference>
<dbReference type="RefSeq" id="WP_246334109.1">
    <property type="nucleotide sequence ID" value="NZ_JACJIP010000006.1"/>
</dbReference>
<keyword evidence="1" id="KW-0678">Repressor</keyword>
<dbReference type="Gene3D" id="1.10.357.10">
    <property type="entry name" value="Tetracycline Repressor, domain 2"/>
    <property type="match status" value="1"/>
</dbReference>
<evidence type="ECO:0000256" key="3">
    <source>
        <dbReference type="ARBA" id="ARBA00023125"/>
    </source>
</evidence>
<evidence type="ECO:0000313" key="7">
    <source>
        <dbReference type="EMBL" id="MBA9084838.1"/>
    </source>
</evidence>
<dbReference type="FunFam" id="1.10.10.60:FF:000141">
    <property type="entry name" value="TetR family transcriptional regulator"/>
    <property type="match status" value="1"/>
</dbReference>
<gene>
    <name evidence="7" type="ORF">FHR92_001299</name>
</gene>
<dbReference type="PRINTS" id="PR00455">
    <property type="entry name" value="HTHTETR"/>
</dbReference>
<dbReference type="Proteomes" id="UP000567067">
    <property type="component" value="Unassembled WGS sequence"/>
</dbReference>
<dbReference type="GO" id="GO:0000976">
    <property type="term" value="F:transcription cis-regulatory region binding"/>
    <property type="evidence" value="ECO:0007669"/>
    <property type="project" value="TreeGrafter"/>
</dbReference>
<keyword evidence="2" id="KW-0805">Transcription regulation</keyword>
<protein>
    <submittedName>
        <fullName evidence="7">AcrR family transcriptional regulator</fullName>
    </submittedName>
</protein>
<comment type="caution">
    <text evidence="7">The sequence shown here is derived from an EMBL/GenBank/DDBJ whole genome shotgun (WGS) entry which is preliminary data.</text>
</comment>
<evidence type="ECO:0000256" key="1">
    <source>
        <dbReference type="ARBA" id="ARBA00022491"/>
    </source>
</evidence>
<organism evidence="7 8">
    <name type="scientific">Fontibacillus solani</name>
    <dbReference type="NCBI Taxonomy" id="1572857"/>
    <lineage>
        <taxon>Bacteria</taxon>
        <taxon>Bacillati</taxon>
        <taxon>Bacillota</taxon>
        <taxon>Bacilli</taxon>
        <taxon>Bacillales</taxon>
        <taxon>Paenibacillaceae</taxon>
        <taxon>Fontibacillus</taxon>
    </lineage>
</organism>
<dbReference type="Gene3D" id="1.10.10.60">
    <property type="entry name" value="Homeodomain-like"/>
    <property type="match status" value="1"/>
</dbReference>
<dbReference type="InterPro" id="IPR001647">
    <property type="entry name" value="HTH_TetR"/>
</dbReference>
<dbReference type="Pfam" id="PF00440">
    <property type="entry name" value="TetR_N"/>
    <property type="match status" value="1"/>
</dbReference>
<keyword evidence="4" id="KW-0804">Transcription</keyword>
<reference evidence="7 8" key="1">
    <citation type="submission" date="2020-08" db="EMBL/GenBank/DDBJ databases">
        <title>Genomic Encyclopedia of Type Strains, Phase III (KMG-III): the genomes of soil and plant-associated and newly described type strains.</title>
        <authorList>
            <person name="Whitman W."/>
        </authorList>
    </citation>
    <scope>NUCLEOTIDE SEQUENCE [LARGE SCALE GENOMIC DNA]</scope>
    <source>
        <strain evidence="7 8">CECT 8693</strain>
    </source>
</reference>
<name>A0A7W3SRI6_9BACL</name>
<dbReference type="PANTHER" id="PTHR30055:SF175">
    <property type="entry name" value="HTH-TYPE TRANSCRIPTIONAL REPRESSOR KSTR2"/>
    <property type="match status" value="1"/>
</dbReference>
<dbReference type="EMBL" id="JACJIP010000006">
    <property type="protein sequence ID" value="MBA9084838.1"/>
    <property type="molecule type" value="Genomic_DNA"/>
</dbReference>
<proteinExistence type="predicted"/>
<evidence type="ECO:0000256" key="5">
    <source>
        <dbReference type="PROSITE-ProRule" id="PRU00335"/>
    </source>
</evidence>
<keyword evidence="3 5" id="KW-0238">DNA-binding</keyword>
<feature type="DNA-binding region" description="H-T-H motif" evidence="5">
    <location>
        <begin position="43"/>
        <end position="62"/>
    </location>
</feature>
<sequence>MMNTPNKKPLGRPVLQHDSMPTHKQILVTASLLFMEKGYDAVSMNEVAEHCGVTKATIYYYYPTKNDLFVSSMVETLVQVKKRIQDILDQSGSFKERLTLITEKYLKIPQIHVNGMFEKVKHHLTPEQQQQLIQSENALYDTLQVGFDQAVANHEIYCEDTKITAYIYVAMLRAGQRQYDVDQKLFTTEQEAAATIVSFLWRGIHT</sequence>
<dbReference type="GO" id="GO:0045892">
    <property type="term" value="P:negative regulation of DNA-templated transcription"/>
    <property type="evidence" value="ECO:0007669"/>
    <property type="project" value="UniProtKB-ARBA"/>
</dbReference>
<evidence type="ECO:0000313" key="8">
    <source>
        <dbReference type="Proteomes" id="UP000567067"/>
    </source>
</evidence>
<dbReference type="AlphaFoldDB" id="A0A7W3SRI6"/>
<dbReference type="GO" id="GO:0003700">
    <property type="term" value="F:DNA-binding transcription factor activity"/>
    <property type="evidence" value="ECO:0007669"/>
    <property type="project" value="TreeGrafter"/>
</dbReference>
<dbReference type="InterPro" id="IPR050109">
    <property type="entry name" value="HTH-type_TetR-like_transc_reg"/>
</dbReference>
<dbReference type="PROSITE" id="PS50977">
    <property type="entry name" value="HTH_TETR_2"/>
    <property type="match status" value="1"/>
</dbReference>
<evidence type="ECO:0000256" key="4">
    <source>
        <dbReference type="ARBA" id="ARBA00023163"/>
    </source>
</evidence>
<dbReference type="SUPFAM" id="SSF46689">
    <property type="entry name" value="Homeodomain-like"/>
    <property type="match status" value="1"/>
</dbReference>
<evidence type="ECO:0000256" key="2">
    <source>
        <dbReference type="ARBA" id="ARBA00023015"/>
    </source>
</evidence>
<accession>A0A7W3SRI6</accession>
<evidence type="ECO:0000259" key="6">
    <source>
        <dbReference type="PROSITE" id="PS50977"/>
    </source>
</evidence>
<feature type="domain" description="HTH tetR-type" evidence="6">
    <location>
        <begin position="20"/>
        <end position="80"/>
    </location>
</feature>
<keyword evidence="8" id="KW-1185">Reference proteome</keyword>